<evidence type="ECO:0000256" key="1">
    <source>
        <dbReference type="ARBA" id="ARBA00004167"/>
    </source>
</evidence>
<dbReference type="PANTHER" id="PTHR46513">
    <property type="entry name" value="VITELLOGENIN RECEPTOR-LIKE PROTEIN-RELATED-RELATED"/>
    <property type="match status" value="1"/>
</dbReference>
<reference evidence="15" key="1">
    <citation type="submission" date="2022-07" db="EMBL/GenBank/DDBJ databases">
        <authorList>
            <person name="Trinca V."/>
            <person name="Uliana J.V.C."/>
            <person name="Torres T.T."/>
            <person name="Ward R.J."/>
            <person name="Monesi N."/>
        </authorList>
    </citation>
    <scope>NUCLEOTIDE SEQUENCE</scope>
    <source>
        <strain evidence="15">HSMRA1968</strain>
        <tissue evidence="15">Whole embryos</tissue>
    </source>
</reference>
<evidence type="ECO:0000256" key="4">
    <source>
        <dbReference type="ARBA" id="ARBA00022729"/>
    </source>
</evidence>
<dbReference type="InterPro" id="IPR036055">
    <property type="entry name" value="LDL_receptor-like_sf"/>
</dbReference>
<evidence type="ECO:0000313" key="15">
    <source>
        <dbReference type="EMBL" id="KAJ6649983.1"/>
    </source>
</evidence>
<accession>A0A9Q0NGV3</accession>
<dbReference type="CDD" id="cd00112">
    <property type="entry name" value="LDLa"/>
    <property type="match status" value="3"/>
</dbReference>
<dbReference type="SUPFAM" id="SSF57424">
    <property type="entry name" value="LDL receptor-like module"/>
    <property type="match status" value="3"/>
</dbReference>
<dbReference type="OrthoDB" id="72419at2759"/>
<dbReference type="PROSITE" id="PS01209">
    <property type="entry name" value="LDLRA_1"/>
    <property type="match status" value="1"/>
</dbReference>
<dbReference type="GO" id="GO:0016020">
    <property type="term" value="C:membrane"/>
    <property type="evidence" value="ECO:0007669"/>
    <property type="project" value="UniProtKB-SubCell"/>
</dbReference>
<dbReference type="PANTHER" id="PTHR46513:SF41">
    <property type="entry name" value="LOW-DENSITY LIPOPROTEIN RECEPTOR-RELATED PROTEIN"/>
    <property type="match status" value="1"/>
</dbReference>
<evidence type="ECO:0000256" key="12">
    <source>
        <dbReference type="SAM" id="MobiDB-lite"/>
    </source>
</evidence>
<gene>
    <name evidence="15" type="primary">LRP6</name>
    <name evidence="15" type="ORF">Bhyg_05226</name>
</gene>
<feature type="domain" description="EGF-like" evidence="14">
    <location>
        <begin position="586"/>
        <end position="623"/>
    </location>
</feature>
<keyword evidence="13" id="KW-0812">Transmembrane</keyword>
<evidence type="ECO:0000256" key="6">
    <source>
        <dbReference type="ARBA" id="ARBA00023136"/>
    </source>
</evidence>
<dbReference type="Pfam" id="PF00058">
    <property type="entry name" value="Ldl_recept_b"/>
    <property type="match status" value="8"/>
</dbReference>
<proteinExistence type="predicted"/>
<feature type="non-terminal residue" evidence="15">
    <location>
        <position position="1596"/>
    </location>
</feature>
<feature type="repeat" description="LDL-receptor class B" evidence="11">
    <location>
        <begin position="673"/>
        <end position="715"/>
    </location>
</feature>
<dbReference type="InterPro" id="IPR011042">
    <property type="entry name" value="6-blade_b-propeller_TolB-like"/>
</dbReference>
<keyword evidence="15" id="KW-0449">Lipoprotein</keyword>
<dbReference type="SUPFAM" id="SSF63825">
    <property type="entry name" value="YWTD domain"/>
    <property type="match status" value="4"/>
</dbReference>
<feature type="disulfide bond" evidence="10">
    <location>
        <begin position="1305"/>
        <end position="1320"/>
    </location>
</feature>
<evidence type="ECO:0000256" key="11">
    <source>
        <dbReference type="PROSITE-ProRule" id="PRU00461"/>
    </source>
</evidence>
<dbReference type="Pfam" id="PF14670">
    <property type="entry name" value="FXa_inhibition"/>
    <property type="match status" value="3"/>
</dbReference>
<feature type="transmembrane region" description="Helical" evidence="13">
    <location>
        <begin position="1375"/>
        <end position="1394"/>
    </location>
</feature>
<feature type="region of interest" description="Disordered" evidence="12">
    <location>
        <begin position="1452"/>
        <end position="1596"/>
    </location>
</feature>
<keyword evidence="6 13" id="KW-0472">Membrane</keyword>
<feature type="compositionally biased region" description="Polar residues" evidence="12">
    <location>
        <begin position="1527"/>
        <end position="1536"/>
    </location>
</feature>
<keyword evidence="9" id="KW-0325">Glycoprotein</keyword>
<feature type="disulfide bond" evidence="10">
    <location>
        <begin position="1268"/>
        <end position="1283"/>
    </location>
</feature>
<dbReference type="EMBL" id="WJQU01000001">
    <property type="protein sequence ID" value="KAJ6649983.1"/>
    <property type="molecule type" value="Genomic_DNA"/>
</dbReference>
<feature type="disulfide bond" evidence="10">
    <location>
        <begin position="1293"/>
        <end position="1311"/>
    </location>
</feature>
<dbReference type="InterPro" id="IPR050778">
    <property type="entry name" value="Cueball_EGF_LRP_Nidogen"/>
</dbReference>
<dbReference type="Gene3D" id="2.120.10.30">
    <property type="entry name" value="TolB, C-terminal domain"/>
    <property type="match status" value="4"/>
</dbReference>
<evidence type="ECO:0000256" key="2">
    <source>
        <dbReference type="ARBA" id="ARBA00022536"/>
    </source>
</evidence>
<evidence type="ECO:0000256" key="9">
    <source>
        <dbReference type="ARBA" id="ARBA00023180"/>
    </source>
</evidence>
<dbReference type="InterPro" id="IPR000742">
    <property type="entry name" value="EGF"/>
</dbReference>
<evidence type="ECO:0000256" key="5">
    <source>
        <dbReference type="ARBA" id="ARBA00022737"/>
    </source>
</evidence>
<keyword evidence="3" id="KW-0254">Endocytosis</keyword>
<dbReference type="InterPro" id="IPR002172">
    <property type="entry name" value="LDrepeatLR_classA_rpt"/>
</dbReference>
<organism evidence="15 16">
    <name type="scientific">Pseudolycoriella hygida</name>
    <dbReference type="NCBI Taxonomy" id="35572"/>
    <lineage>
        <taxon>Eukaryota</taxon>
        <taxon>Metazoa</taxon>
        <taxon>Ecdysozoa</taxon>
        <taxon>Arthropoda</taxon>
        <taxon>Hexapoda</taxon>
        <taxon>Insecta</taxon>
        <taxon>Pterygota</taxon>
        <taxon>Neoptera</taxon>
        <taxon>Endopterygota</taxon>
        <taxon>Diptera</taxon>
        <taxon>Nematocera</taxon>
        <taxon>Sciaroidea</taxon>
        <taxon>Sciaridae</taxon>
        <taxon>Pseudolycoriella</taxon>
    </lineage>
</organism>
<dbReference type="Pfam" id="PF00057">
    <property type="entry name" value="Ldl_recept_a"/>
    <property type="match status" value="3"/>
</dbReference>
<feature type="repeat" description="LDL-receptor class B" evidence="11">
    <location>
        <begin position="55"/>
        <end position="100"/>
    </location>
</feature>
<dbReference type="FunFam" id="2.120.10.30:FF:000001">
    <property type="entry name" value="Low-density lipoprotein receptor-related protein 6"/>
    <property type="match status" value="1"/>
</dbReference>
<keyword evidence="7 10" id="KW-1015">Disulfide bond</keyword>
<evidence type="ECO:0000313" key="16">
    <source>
        <dbReference type="Proteomes" id="UP001151699"/>
    </source>
</evidence>
<keyword evidence="4" id="KW-0732">Signal</keyword>
<dbReference type="Proteomes" id="UP001151699">
    <property type="component" value="Chromosome A"/>
</dbReference>
<dbReference type="Gene3D" id="4.10.400.10">
    <property type="entry name" value="Low-density Lipoprotein Receptor"/>
    <property type="match status" value="3"/>
</dbReference>
<keyword evidence="13" id="KW-1133">Transmembrane helix</keyword>
<feature type="repeat" description="LDL-receptor class B" evidence="11">
    <location>
        <begin position="408"/>
        <end position="450"/>
    </location>
</feature>
<feature type="repeat" description="LDL-receptor class B" evidence="11">
    <location>
        <begin position="190"/>
        <end position="231"/>
    </location>
</feature>
<dbReference type="FunFam" id="2.120.10.30:FF:000101">
    <property type="entry name" value="Low-density lipoprotein receptor-related protein"/>
    <property type="match status" value="1"/>
</dbReference>
<feature type="repeat" description="LDL-receptor class B" evidence="11">
    <location>
        <begin position="759"/>
        <end position="800"/>
    </location>
</feature>
<feature type="compositionally biased region" description="Pro residues" evidence="12">
    <location>
        <begin position="1581"/>
        <end position="1596"/>
    </location>
</feature>
<dbReference type="SMART" id="SM00181">
    <property type="entry name" value="EGF"/>
    <property type="match status" value="4"/>
</dbReference>
<feature type="domain" description="EGF-like" evidence="14">
    <location>
        <begin position="1202"/>
        <end position="1241"/>
    </location>
</feature>
<feature type="repeat" description="LDL-receptor class B" evidence="11">
    <location>
        <begin position="101"/>
        <end position="143"/>
    </location>
</feature>
<dbReference type="GO" id="GO:0006897">
    <property type="term" value="P:endocytosis"/>
    <property type="evidence" value="ECO:0007669"/>
    <property type="project" value="UniProtKB-KW"/>
</dbReference>
<keyword evidence="2" id="KW-0245">EGF-like domain</keyword>
<dbReference type="SMART" id="SM00135">
    <property type="entry name" value="LY"/>
    <property type="match status" value="18"/>
</dbReference>
<feature type="repeat" description="LDL-receptor class B" evidence="11">
    <location>
        <begin position="716"/>
        <end position="758"/>
    </location>
</feature>
<feature type="repeat" description="LDL-receptor class B" evidence="11">
    <location>
        <begin position="144"/>
        <end position="189"/>
    </location>
</feature>
<feature type="domain" description="EGF-like" evidence="14">
    <location>
        <begin position="892"/>
        <end position="932"/>
    </location>
</feature>
<dbReference type="PROSITE" id="PS50068">
    <property type="entry name" value="LDLRA_2"/>
    <property type="match status" value="3"/>
</dbReference>
<evidence type="ECO:0000259" key="14">
    <source>
        <dbReference type="SMART" id="SM00181"/>
    </source>
</evidence>
<name>A0A9Q0NGV3_9DIPT</name>
<evidence type="ECO:0000256" key="8">
    <source>
        <dbReference type="ARBA" id="ARBA00023170"/>
    </source>
</evidence>
<feature type="repeat" description="LDL-receptor class B" evidence="11">
    <location>
        <begin position="451"/>
        <end position="495"/>
    </location>
</feature>
<protein>
    <submittedName>
        <fullName evidence="15">Low-density lipoprotein receptor-related protein 6</fullName>
    </submittedName>
</protein>
<comment type="caution">
    <text evidence="15">The sequence shown here is derived from an EMBL/GenBank/DDBJ whole genome shotgun (WGS) entry which is preliminary data.</text>
</comment>
<sequence length="1596" mass="178518">SDVATVHSSPASLLFTTYNDIRLANVYQQNVPPSVEVLVKDLAEGSALDFFYEKQLVCWTDQGLETIECMKMNGTSIGKKYSVVSSGLDKPEGLAIDWYTDKIYWTDGETDRIEVASLNGKHQKVLFWSDLDQPRAIALVPAKKLMIWSDWGESPKIERASMDGDPSTRMILVKENIFWPNGLTVDVENNLIYWVDGHHQLLDVMNLDGSNRRSVLTGVNYPYSVTMLQNRLFWTDWHVGSIHAYDLITNETRELIDTPEVPLAVHAWDHRLQPAGDNPCKYNNGNCSHLCLLSTNPLGYTCACPTGVKLETPTKCAEGPQNMLFLVQRTQISRISLDTPDHTSFPLLLEKVKYAIAIDYDPIDGYVYWSDEDAHAIRRARQDGSDQVDIVSLEVSNPDGIAIDWHARNLYWTDTGTDRIEVCRLDGTSRKSVINEFLDEPRAIALAPLLGWMFWSDWNAKNPKVERASMDGSDRIVLVSDGLGWPNGIAVDVEAKKIYWCDAKTDKIEVANMDGSERRVLLNNNLPHVFGLSLLDDYIYWTDWQRRSIDRANKITGSDRIVVVDQFPDLMGLKVTRTKEVQGNNPCAIRNGDCSHLCLNRPTDYVCTCPIYYELAKDRKTCFVPDAFLIFSKLDSIGKISIEFNEGNRNDYKIPFKDLKDAQRQLDVDVKDRRIYFTDLKSRSISRAFINGSDVQKIVDSGLIRPEGIAVDWLGHNIYWTDSETRRIEVARLDGSSRKVLIFKGIDEPKCLVLEPRKGYMYWSEWPTNSIRRAALDGTEVMTVISPANHPSGLTQDPETRKLYWASQSHPKAIESADWDGKNRQVLVRNDKEEPYAVTLYKNYVYWSDWSTGDIERVNKIAGDNRTLIHSDLAYTSSLLIFHADRQTGDNLCSNSNGGCSHLCLALPAKRGGMTCACPTHFILGKDGSSCIAPKNYLIFSQKNSFGRLMPNTTDAPDAPYSLTGRNIRAVEFDPIDQYFYWIEGGKGHSIRKSPDNGTRASEIIVPANIGYSQPFDISVDFVGRSLFWSCSHMNSINVTSLIGDPIGRVEIGDSEKPRSVAVHPMKRLIFWTDVGSKQAVFRARIDGAERITLAEKLDGVTAMTVDLQQDLVFFAHGKVIEMMKTDGQNKKILVTTDISQVISIAALQGYIYWLDEKTEKTGVERIAISGDGRKPEIQRLRNITDIVAVWTPNAMALKNHTCSKYKSKCSHFCVASNNGKTTDICSCPPGLMLVDKVNCGALPLCGPDHFTCALPDNKDCIPVSWRCDGQNDCPDKSDEIGCPKCRPEQFKCQSGECIDKNLVCDGTTNCADGFDEADCCASIEDFQCPINKVCISQSYLCDGWEQCADGADELPENCNIATNRRIPATSEKEIFIIVSVVLMIVIFSIVYVLNTRLNVCRSKLSNNANEPKDDQSADPLSPNLHKNVRVSKIASVADAVRMSTLNSRTSANSYDRNHITGASSSTTNNSSLIGYPLNPPPSPATTATSTRCNSYRPYRHYKVINQPPPPTPCTSDLTDVYDESDSNYTTKSNGKSRYRYEREPYPPPPTPGSHYHSDIGILPESCPPSPSSRSSTYFSPLPPPPSPVPTPRCYS</sequence>
<feature type="non-terminal residue" evidence="15">
    <location>
        <position position="1"/>
    </location>
</feature>
<dbReference type="InterPro" id="IPR000033">
    <property type="entry name" value="LDLR_classB_rpt"/>
</dbReference>
<feature type="repeat" description="LDL-receptor class B" evidence="11">
    <location>
        <begin position="496"/>
        <end position="538"/>
    </location>
</feature>
<dbReference type="PROSITE" id="PS51120">
    <property type="entry name" value="LDLRB"/>
    <property type="match status" value="12"/>
</dbReference>
<feature type="repeat" description="LDL-receptor class B" evidence="11">
    <location>
        <begin position="801"/>
        <end position="844"/>
    </location>
</feature>
<dbReference type="PRINTS" id="PR00261">
    <property type="entry name" value="LDLRECEPTOR"/>
</dbReference>
<dbReference type="SUPFAM" id="SSF57196">
    <property type="entry name" value="EGF/Laminin"/>
    <property type="match status" value="2"/>
</dbReference>
<evidence type="ECO:0000256" key="3">
    <source>
        <dbReference type="ARBA" id="ARBA00022583"/>
    </source>
</evidence>
<feature type="disulfide bond" evidence="10">
    <location>
        <begin position="1286"/>
        <end position="1298"/>
    </location>
</feature>
<dbReference type="InterPro" id="IPR023415">
    <property type="entry name" value="LDLR_class-A_CS"/>
</dbReference>
<evidence type="ECO:0000256" key="10">
    <source>
        <dbReference type="PROSITE-ProRule" id="PRU00124"/>
    </source>
</evidence>
<feature type="repeat" description="LDL-receptor class B" evidence="11">
    <location>
        <begin position="365"/>
        <end position="407"/>
    </location>
</feature>
<evidence type="ECO:0000256" key="13">
    <source>
        <dbReference type="SAM" id="Phobius"/>
    </source>
</evidence>
<comment type="caution">
    <text evidence="10">Lacks conserved residue(s) required for the propagation of feature annotation.</text>
</comment>
<keyword evidence="16" id="KW-1185">Reference proteome</keyword>
<feature type="domain" description="EGF-like" evidence="14">
    <location>
        <begin position="279"/>
        <end position="317"/>
    </location>
</feature>
<comment type="subcellular location">
    <subcellularLocation>
        <location evidence="1">Membrane</location>
        <topology evidence="1">Single-pass membrane protein</topology>
    </subcellularLocation>
</comment>
<keyword evidence="8 15" id="KW-0675">Receptor</keyword>
<dbReference type="SMART" id="SM00192">
    <property type="entry name" value="LDLa"/>
    <property type="match status" value="3"/>
</dbReference>
<evidence type="ECO:0000256" key="7">
    <source>
        <dbReference type="ARBA" id="ARBA00023157"/>
    </source>
</evidence>
<keyword evidence="5" id="KW-0677">Repeat</keyword>
<dbReference type="FunFam" id="2.120.10.30:FF:000241">
    <property type="entry name" value="Low-density lipoprotein receptor-related protein 6"/>
    <property type="match status" value="1"/>
</dbReference>